<sequence>MWAEKKTINKLLDEVLAKKLKRYRIKETSALSELDNKKWQLKVKRAEDRIVLLNDELLKPIKKTEQSEAQNINNVQEDPKDEEYLDQGPSRRRLGQLKSIIKKLIVTTGDAITKIDVENECPDATPEEILVCLSILNSLKLDASLLYLLMNQNLNDEEEIRDTSSTALYVYGYNSEPLTSLETTRQNKDAIFNSVFDMEVLQATCKSYKLNFSHHITIISGLKTARLLDVKKSTVATNDYQKITYAESILKNPSVINEGQKPLEKLNFEVKKESSSQGKCVQDIEKDISKSATTSAKEFMKEF</sequence>
<evidence type="ECO:0000313" key="2">
    <source>
        <dbReference type="EMBL" id="GAA5804127.1"/>
    </source>
</evidence>
<dbReference type="EMBL" id="BAABUJ010000032">
    <property type="protein sequence ID" value="GAA5804127.1"/>
    <property type="molecule type" value="Genomic_DNA"/>
</dbReference>
<evidence type="ECO:0000313" key="3">
    <source>
        <dbReference type="Proteomes" id="UP001476247"/>
    </source>
</evidence>
<organism evidence="2 3">
    <name type="scientific">Helicostylum pulchrum</name>
    <dbReference type="NCBI Taxonomy" id="562976"/>
    <lineage>
        <taxon>Eukaryota</taxon>
        <taxon>Fungi</taxon>
        <taxon>Fungi incertae sedis</taxon>
        <taxon>Mucoromycota</taxon>
        <taxon>Mucoromycotina</taxon>
        <taxon>Mucoromycetes</taxon>
        <taxon>Mucorales</taxon>
        <taxon>Mucorineae</taxon>
        <taxon>Mucoraceae</taxon>
        <taxon>Helicostylum</taxon>
    </lineage>
</organism>
<comment type="caution">
    <text evidence="2">The sequence shown here is derived from an EMBL/GenBank/DDBJ whole genome shotgun (WGS) entry which is preliminary data.</text>
</comment>
<keyword evidence="3" id="KW-1185">Reference proteome</keyword>
<name>A0ABP9YCX6_9FUNG</name>
<evidence type="ECO:0000256" key="1">
    <source>
        <dbReference type="SAM" id="MobiDB-lite"/>
    </source>
</evidence>
<gene>
    <name evidence="2" type="ORF">HPULCUR_009613</name>
</gene>
<accession>A0ABP9YCX6</accession>
<protein>
    <submittedName>
        <fullName evidence="2">Uncharacterized protein</fullName>
    </submittedName>
</protein>
<dbReference type="Proteomes" id="UP001476247">
    <property type="component" value="Unassembled WGS sequence"/>
</dbReference>
<proteinExistence type="predicted"/>
<feature type="region of interest" description="Disordered" evidence="1">
    <location>
        <begin position="68"/>
        <end position="88"/>
    </location>
</feature>
<reference evidence="2 3" key="1">
    <citation type="submission" date="2024-04" db="EMBL/GenBank/DDBJ databases">
        <title>genome sequences of Mucor flavus KT1a and Helicostylum pulchrum KT1b strains isolation_sourced from the surface of a dry-aged beef.</title>
        <authorList>
            <person name="Toyotome T."/>
            <person name="Hosono M."/>
            <person name="Torimaru M."/>
            <person name="Fukuda K."/>
            <person name="Mikami N."/>
        </authorList>
    </citation>
    <scope>NUCLEOTIDE SEQUENCE [LARGE SCALE GENOMIC DNA]</scope>
    <source>
        <strain evidence="2 3">KT1b</strain>
    </source>
</reference>